<dbReference type="InterPro" id="IPR001647">
    <property type="entry name" value="HTH_TetR"/>
</dbReference>
<dbReference type="InterPro" id="IPR009057">
    <property type="entry name" value="Homeodomain-like_sf"/>
</dbReference>
<dbReference type="Pfam" id="PF00440">
    <property type="entry name" value="TetR_N"/>
    <property type="match status" value="1"/>
</dbReference>
<dbReference type="Gene3D" id="1.10.357.10">
    <property type="entry name" value="Tetracycline Repressor, domain 2"/>
    <property type="match status" value="1"/>
</dbReference>
<dbReference type="STRING" id="999422.HMPREF9944_02516"/>
<feature type="DNA-binding region" description="H-T-H motif" evidence="2">
    <location>
        <begin position="47"/>
        <end position="66"/>
    </location>
</feature>
<sequence length="222" mass="26351">MNIIKRCSLFVHLIIYMTMQVKKDDVRSRIIAVAHDEFIRNGVKKTSMRTIAKRSGVALGNIYKYFESKDKILCAVLAPLLHTLDEYLQFHNRTDHLTIDFLSMEQMQAEMMNRLLTLVRQFRPELKLLFFSTEGTSLDCYRDRFTEQQKQLGMEYLQMLKQKFPRLNTEVSPFLMHVVCSMWSMILSEIVQYEELGEEDIRQFFAEYFEFSTAGWQKLLKV</sequence>
<keyword evidence="1 2" id="KW-0238">DNA-binding</keyword>
<comment type="caution">
    <text evidence="4">The sequence shown here is derived from an EMBL/GenBank/DDBJ whole genome shotgun (WGS) entry which is preliminary data.</text>
</comment>
<evidence type="ECO:0000259" key="3">
    <source>
        <dbReference type="PROSITE" id="PS50977"/>
    </source>
</evidence>
<dbReference type="PANTHER" id="PTHR43479">
    <property type="entry name" value="ACREF/ENVCD OPERON REPRESSOR-RELATED"/>
    <property type="match status" value="1"/>
</dbReference>
<dbReference type="InterPro" id="IPR023772">
    <property type="entry name" value="DNA-bd_HTH_TetR-type_CS"/>
</dbReference>
<proteinExistence type="predicted"/>
<dbReference type="PRINTS" id="PR00455">
    <property type="entry name" value="HTHTETR"/>
</dbReference>
<reference evidence="4 5" key="1">
    <citation type="submission" date="2011-12" db="EMBL/GenBank/DDBJ databases">
        <title>The Genome Sequence of Prevotella maculosa OT 289.</title>
        <authorList>
            <consortium name="The Broad Institute Genome Sequencing Platform"/>
            <person name="Earl A."/>
            <person name="Ward D."/>
            <person name="Feldgarden M."/>
            <person name="Gevers D."/>
            <person name="Izard J."/>
            <person name="Blanton J.M."/>
            <person name="Mathney J."/>
            <person name="Tanner A.C."/>
            <person name="Dewhirst F.E."/>
            <person name="Young S.K."/>
            <person name="Zeng Q."/>
            <person name="Gargeya S."/>
            <person name="Fitzgerald M."/>
            <person name="Haas B."/>
            <person name="Abouelleil A."/>
            <person name="Alvarado L."/>
            <person name="Arachchi H.M."/>
            <person name="Berlin A."/>
            <person name="Chapman S.B."/>
            <person name="Gearin G."/>
            <person name="Goldberg J."/>
            <person name="Griggs A."/>
            <person name="Gujja S."/>
            <person name="Hansen M."/>
            <person name="Heiman D."/>
            <person name="Howarth C."/>
            <person name="Larimer J."/>
            <person name="Lui A."/>
            <person name="MacDonald P.J.P."/>
            <person name="McCowen C."/>
            <person name="Montmayeur A."/>
            <person name="Murphy C."/>
            <person name="Neiman D."/>
            <person name="Pearson M."/>
            <person name="Priest M."/>
            <person name="Roberts A."/>
            <person name="Saif S."/>
            <person name="Shea T."/>
            <person name="Sisk P."/>
            <person name="Stolte C."/>
            <person name="Sykes S."/>
            <person name="Wortman J."/>
            <person name="Nusbaum C."/>
            <person name="Birren B."/>
        </authorList>
    </citation>
    <scope>NUCLEOTIDE SEQUENCE [LARGE SCALE GENOMIC DNA]</scope>
    <source>
        <strain evidence="4 5">OT 289</strain>
    </source>
</reference>
<evidence type="ECO:0000313" key="4">
    <source>
        <dbReference type="EMBL" id="EHO65945.1"/>
    </source>
</evidence>
<dbReference type="InterPro" id="IPR050624">
    <property type="entry name" value="HTH-type_Tx_Regulator"/>
</dbReference>
<accession>H1HQS2</accession>
<dbReference type="HOGENOM" id="CLU_069356_6_2_10"/>
<evidence type="ECO:0000256" key="2">
    <source>
        <dbReference type="PROSITE-ProRule" id="PRU00335"/>
    </source>
</evidence>
<dbReference type="EMBL" id="AGEK01000049">
    <property type="protein sequence ID" value="EHO65945.1"/>
    <property type="molecule type" value="Genomic_DNA"/>
</dbReference>
<keyword evidence="5" id="KW-1185">Reference proteome</keyword>
<dbReference type="PROSITE" id="PS01081">
    <property type="entry name" value="HTH_TETR_1"/>
    <property type="match status" value="1"/>
</dbReference>
<dbReference type="SUPFAM" id="SSF46689">
    <property type="entry name" value="Homeodomain-like"/>
    <property type="match status" value="1"/>
</dbReference>
<dbReference type="PANTHER" id="PTHR43479:SF11">
    <property type="entry name" value="ACREF_ENVCD OPERON REPRESSOR-RELATED"/>
    <property type="match status" value="1"/>
</dbReference>
<protein>
    <recommendedName>
        <fullName evidence="3">HTH tetR-type domain-containing protein</fullName>
    </recommendedName>
</protein>
<dbReference type="GO" id="GO:0003677">
    <property type="term" value="F:DNA binding"/>
    <property type="evidence" value="ECO:0007669"/>
    <property type="project" value="UniProtKB-UniRule"/>
</dbReference>
<gene>
    <name evidence="4" type="ORF">HMPREF9944_02516</name>
</gene>
<dbReference type="AlphaFoldDB" id="H1HQS2"/>
<evidence type="ECO:0000313" key="5">
    <source>
        <dbReference type="Proteomes" id="UP000003167"/>
    </source>
</evidence>
<feature type="domain" description="HTH tetR-type" evidence="3">
    <location>
        <begin position="24"/>
        <end position="84"/>
    </location>
</feature>
<dbReference type="Proteomes" id="UP000003167">
    <property type="component" value="Unassembled WGS sequence"/>
</dbReference>
<dbReference type="PATRIC" id="fig|999422.3.peg.2634"/>
<dbReference type="PROSITE" id="PS50977">
    <property type="entry name" value="HTH_TETR_2"/>
    <property type="match status" value="1"/>
</dbReference>
<organism evidence="4 5">
    <name type="scientific">Segatella maculosa OT 289</name>
    <dbReference type="NCBI Taxonomy" id="999422"/>
    <lineage>
        <taxon>Bacteria</taxon>
        <taxon>Pseudomonadati</taxon>
        <taxon>Bacteroidota</taxon>
        <taxon>Bacteroidia</taxon>
        <taxon>Bacteroidales</taxon>
        <taxon>Prevotellaceae</taxon>
        <taxon>Segatella</taxon>
    </lineage>
</organism>
<name>H1HQS2_9BACT</name>
<evidence type="ECO:0000256" key="1">
    <source>
        <dbReference type="ARBA" id="ARBA00023125"/>
    </source>
</evidence>